<dbReference type="OrthoDB" id="2537258at2759"/>
<evidence type="ECO:0000313" key="2">
    <source>
        <dbReference type="EMBL" id="CCO26083.1"/>
    </source>
</evidence>
<feature type="region of interest" description="Disordered" evidence="1">
    <location>
        <begin position="1"/>
        <end position="37"/>
    </location>
</feature>
<feature type="compositionally biased region" description="Pro residues" evidence="1">
    <location>
        <begin position="97"/>
        <end position="109"/>
    </location>
</feature>
<dbReference type="EMBL" id="LN679100">
    <property type="protein sequence ID" value="CEL52387.1"/>
    <property type="molecule type" value="Genomic_DNA"/>
</dbReference>
<proteinExistence type="predicted"/>
<dbReference type="Proteomes" id="UP000059188">
    <property type="component" value="Unassembled WGS sequence"/>
</dbReference>
<name>M5BHQ1_THACB</name>
<feature type="compositionally biased region" description="Polar residues" evidence="1">
    <location>
        <begin position="1"/>
        <end position="36"/>
    </location>
</feature>
<evidence type="ECO:0000256" key="1">
    <source>
        <dbReference type="SAM" id="MobiDB-lite"/>
    </source>
</evidence>
<keyword evidence="5" id="KW-1185">Reference proteome</keyword>
<reference evidence="3 5" key="3">
    <citation type="submission" date="2014-11" db="EMBL/GenBank/DDBJ databases">
        <authorList>
            <person name="Wibberg Daniel"/>
        </authorList>
    </citation>
    <scope>NUCLEOTIDE SEQUENCE [LARGE SCALE GENOMIC DNA]</scope>
    <source>
        <strain evidence="3">Rhizoctonia solani AG1-IB 7/3/14</strain>
    </source>
</reference>
<evidence type="ECO:0000313" key="5">
    <source>
        <dbReference type="Proteomes" id="UP000059188"/>
    </source>
</evidence>
<accession>M5BHQ1</accession>
<dbReference type="Proteomes" id="UP000012065">
    <property type="component" value="Unassembled WGS sequence"/>
</dbReference>
<sequence length="192" mass="20639">MASYTSSPRPTGAPSSRSTGPAPDSTFQALSQSPSPTIREILGAYSSKGEGDREMLVALLNAKSAEDQRVAAMAALQQTTLQMQHSLAVAQAQAAAPQPPQQLPSPLSNPSPLMMPASAPYQRASRGPAPSASRPLRSPSPRHEYHSRAHPYTHARPHDPIYTAREGERTSRHGRPPMSSRRSPSEEGSEWD</sequence>
<evidence type="ECO:0000313" key="4">
    <source>
        <dbReference type="Proteomes" id="UP000012065"/>
    </source>
</evidence>
<dbReference type="HOGENOM" id="CLU_090743_1_0_1"/>
<evidence type="ECO:0000313" key="3">
    <source>
        <dbReference type="EMBL" id="CEL52387.1"/>
    </source>
</evidence>
<organism evidence="2 4">
    <name type="scientific">Thanatephorus cucumeris (strain AG1-IB / isolate 7/3/14)</name>
    <name type="common">Lettuce bottom rot fungus</name>
    <name type="synonym">Rhizoctonia solani</name>
    <dbReference type="NCBI Taxonomy" id="1108050"/>
    <lineage>
        <taxon>Eukaryota</taxon>
        <taxon>Fungi</taxon>
        <taxon>Dikarya</taxon>
        <taxon>Basidiomycota</taxon>
        <taxon>Agaricomycotina</taxon>
        <taxon>Agaricomycetes</taxon>
        <taxon>Cantharellales</taxon>
        <taxon>Ceratobasidiaceae</taxon>
        <taxon>Rhizoctonia</taxon>
        <taxon>Rhizoctonia solani AG-1</taxon>
    </lineage>
</organism>
<reference evidence="2" key="1">
    <citation type="submission" date="2012-10" db="EMBL/GenBank/DDBJ databases">
        <authorList>
            <person name="Jelonek L."/>
        </authorList>
    </citation>
    <scope>NUCLEOTIDE SEQUENCE</scope>
    <source>
        <strain evidence="2">Isolate 7/3/14</strain>
    </source>
</reference>
<gene>
    <name evidence="2" type="ORF">BN14_00100</name>
    <name evidence="3" type="ORF">RSOLAG1IB_00928</name>
</gene>
<reference evidence="2 4" key="2">
    <citation type="journal article" date="2013" name="J. Biotechnol.">
        <title>Establishment and interpretation of the genome sequence of the phytopathogenic fungus Rhizoctonia solani AG1-IB isolate 7/3/14.</title>
        <authorList>
            <person name="Wibberg D.W."/>
            <person name="Jelonek L.J."/>
            <person name="Rupp O.R."/>
            <person name="Hennig M.H."/>
            <person name="Eikmeyer F.E."/>
            <person name="Goesmann A.G."/>
            <person name="Hartmann A.H."/>
            <person name="Borriss R.B."/>
            <person name="Grosch R.G."/>
            <person name="Puehler A.P."/>
            <person name="Schlueter A.S."/>
        </authorList>
    </citation>
    <scope>NUCLEOTIDE SEQUENCE [LARGE SCALE GENOMIC DNA]</scope>
    <source>
        <strain evidence="4">AG1-IB / isolate 7/3/14</strain>
        <strain evidence="2">Isolate 7/3/14</strain>
    </source>
</reference>
<feature type="compositionally biased region" description="Low complexity" evidence="1">
    <location>
        <begin position="86"/>
        <end position="96"/>
    </location>
</feature>
<dbReference type="EMBL" id="CAOJ01000127">
    <property type="protein sequence ID" value="CCO26083.1"/>
    <property type="molecule type" value="Genomic_DNA"/>
</dbReference>
<dbReference type="AlphaFoldDB" id="M5BHQ1"/>
<feature type="region of interest" description="Disordered" evidence="1">
    <location>
        <begin position="86"/>
        <end position="192"/>
    </location>
</feature>
<feature type="compositionally biased region" description="Low complexity" evidence="1">
    <location>
        <begin position="110"/>
        <end position="139"/>
    </location>
</feature>
<protein>
    <submittedName>
        <fullName evidence="2">Uncharacterized protein</fullName>
    </submittedName>
</protein>